<dbReference type="Gene3D" id="3.30.1240.10">
    <property type="match status" value="1"/>
</dbReference>
<reference evidence="1 2" key="1">
    <citation type="submission" date="2016-09" db="EMBL/GenBank/DDBJ databases">
        <authorList>
            <person name="Capua I."/>
            <person name="De Benedictis P."/>
            <person name="Joannis T."/>
            <person name="Lombin L.H."/>
            <person name="Cattoli G."/>
        </authorList>
    </citation>
    <scope>NUCLEOTIDE SEQUENCE [LARGE SCALE GENOMIC DNA]</scope>
    <source>
        <strain evidence="1 2">GluBS11</strain>
    </source>
</reference>
<dbReference type="PANTHER" id="PTHR10000">
    <property type="entry name" value="PHOSPHOSERINE PHOSPHATASE"/>
    <property type="match status" value="1"/>
</dbReference>
<evidence type="ECO:0000313" key="1">
    <source>
        <dbReference type="EMBL" id="SCP96469.1"/>
    </source>
</evidence>
<dbReference type="STRING" id="1619234.SAMN05421730_10052"/>
<dbReference type="Proteomes" id="UP000199315">
    <property type="component" value="Unassembled WGS sequence"/>
</dbReference>
<dbReference type="InterPro" id="IPR023214">
    <property type="entry name" value="HAD_sf"/>
</dbReference>
<dbReference type="InterPro" id="IPR000150">
    <property type="entry name" value="Cof"/>
</dbReference>
<dbReference type="RefSeq" id="WP_091231728.1">
    <property type="nucleotide sequence ID" value="NZ_FMKA01000005.1"/>
</dbReference>
<dbReference type="InterPro" id="IPR006379">
    <property type="entry name" value="HAD-SF_hydro_IIB"/>
</dbReference>
<dbReference type="Gene3D" id="3.40.50.1000">
    <property type="entry name" value="HAD superfamily/HAD-like"/>
    <property type="match status" value="1"/>
</dbReference>
<dbReference type="PANTHER" id="PTHR10000:SF25">
    <property type="entry name" value="PHOSPHATASE YKRA-RELATED"/>
    <property type="match status" value="1"/>
</dbReference>
<dbReference type="GO" id="GO:0016791">
    <property type="term" value="F:phosphatase activity"/>
    <property type="evidence" value="ECO:0007669"/>
    <property type="project" value="TreeGrafter"/>
</dbReference>
<protein>
    <recommendedName>
        <fullName evidence="3">Cof subfamily of IIB subfamily of haloacid dehalogenase superfamily/HAD-superfamily hydrolase, subfamily IIB</fullName>
    </recommendedName>
</protein>
<gene>
    <name evidence="1" type="ORF">SAMN05421730_10052</name>
</gene>
<dbReference type="AlphaFoldDB" id="A0A1D3TRS5"/>
<dbReference type="SUPFAM" id="SSF56784">
    <property type="entry name" value="HAD-like"/>
    <property type="match status" value="1"/>
</dbReference>
<dbReference type="InterPro" id="IPR036412">
    <property type="entry name" value="HAD-like_sf"/>
</dbReference>
<dbReference type="Pfam" id="PF08282">
    <property type="entry name" value="Hydrolase_3"/>
    <property type="match status" value="1"/>
</dbReference>
<dbReference type="PROSITE" id="PS01229">
    <property type="entry name" value="COF_2"/>
    <property type="match status" value="1"/>
</dbReference>
<dbReference type="NCBIfam" id="TIGR00099">
    <property type="entry name" value="Cof-subfamily"/>
    <property type="match status" value="1"/>
</dbReference>
<dbReference type="SFLD" id="SFLDG01140">
    <property type="entry name" value="C2.B:_Phosphomannomutase_and_P"/>
    <property type="match status" value="1"/>
</dbReference>
<organism evidence="1 2">
    <name type="scientific">Anaerobium acetethylicum</name>
    <dbReference type="NCBI Taxonomy" id="1619234"/>
    <lineage>
        <taxon>Bacteria</taxon>
        <taxon>Bacillati</taxon>
        <taxon>Bacillota</taxon>
        <taxon>Clostridia</taxon>
        <taxon>Lachnospirales</taxon>
        <taxon>Lachnospiraceae</taxon>
        <taxon>Anaerobium</taxon>
    </lineage>
</organism>
<dbReference type="SFLD" id="SFLDS00003">
    <property type="entry name" value="Haloacid_Dehalogenase"/>
    <property type="match status" value="1"/>
</dbReference>
<dbReference type="GO" id="GO:0005829">
    <property type="term" value="C:cytosol"/>
    <property type="evidence" value="ECO:0007669"/>
    <property type="project" value="TreeGrafter"/>
</dbReference>
<keyword evidence="2" id="KW-1185">Reference proteome</keyword>
<dbReference type="GO" id="GO:0000287">
    <property type="term" value="F:magnesium ion binding"/>
    <property type="evidence" value="ECO:0007669"/>
    <property type="project" value="TreeGrafter"/>
</dbReference>
<proteinExistence type="predicted"/>
<dbReference type="EMBL" id="FMKA01000005">
    <property type="protein sequence ID" value="SCP96469.1"/>
    <property type="molecule type" value="Genomic_DNA"/>
</dbReference>
<accession>A0A1D3TRS5</accession>
<dbReference type="NCBIfam" id="TIGR01484">
    <property type="entry name" value="HAD-SF-IIB"/>
    <property type="match status" value="1"/>
</dbReference>
<dbReference type="OrthoDB" id="9810101at2"/>
<sequence length="264" mass="29751">MSRKAVFFDIDGTLYDDKLGIIDSTRKAIRQLVENGHLAFVCTGRSKALVPEEDFLPIGFNGIVAACGTYIDYEGTNVYNRELDPKLVRDSVEILRKHKLIPVLEGAEYIYFDKEEYTEEIDPFAGAMEASIGDRRKPIKGNEDSVKINKFTVKRRPDSAIEEACRELASDFEPIFHDSHSIEFVPKSFSKARGIEIITEKLGISRENTYAFGDSNNDMEMIKYVQYGIAMGNSTDAILKAADYITDDIRDHGIMNGLKHFGLI</sequence>
<name>A0A1D3TRS5_9FIRM</name>
<evidence type="ECO:0008006" key="3">
    <source>
        <dbReference type="Google" id="ProtNLM"/>
    </source>
</evidence>
<evidence type="ECO:0000313" key="2">
    <source>
        <dbReference type="Proteomes" id="UP000199315"/>
    </source>
</evidence>